<dbReference type="Gene3D" id="3.30.70.270">
    <property type="match status" value="1"/>
</dbReference>
<protein>
    <recommendedName>
        <fullName evidence="3">GGDEF domain-containing protein</fullName>
    </recommendedName>
</protein>
<evidence type="ECO:0000313" key="2">
    <source>
        <dbReference type="Proteomes" id="UP000182192"/>
    </source>
</evidence>
<dbReference type="OrthoDB" id="9801014at2"/>
<organism evidence="1 2">
    <name type="scientific">Ruminococcus albus</name>
    <dbReference type="NCBI Taxonomy" id="1264"/>
    <lineage>
        <taxon>Bacteria</taxon>
        <taxon>Bacillati</taxon>
        <taxon>Bacillota</taxon>
        <taxon>Clostridia</taxon>
        <taxon>Eubacteriales</taxon>
        <taxon>Oscillospiraceae</taxon>
        <taxon>Ruminococcus</taxon>
    </lineage>
</organism>
<dbReference type="EMBL" id="FOKQ01000007">
    <property type="protein sequence ID" value="SFC12082.1"/>
    <property type="molecule type" value="Genomic_DNA"/>
</dbReference>
<evidence type="ECO:0000313" key="1">
    <source>
        <dbReference type="EMBL" id="SFC12082.1"/>
    </source>
</evidence>
<dbReference type="AlphaFoldDB" id="A0A1I1GLF5"/>
<dbReference type="InterPro" id="IPR029787">
    <property type="entry name" value="Nucleotide_cyclase"/>
</dbReference>
<accession>A0A1I1GLF5</accession>
<dbReference type="Proteomes" id="UP000182192">
    <property type="component" value="Unassembled WGS sequence"/>
</dbReference>
<reference evidence="1 2" key="1">
    <citation type="submission" date="2016-10" db="EMBL/GenBank/DDBJ databases">
        <authorList>
            <person name="de Groot N.N."/>
        </authorList>
    </citation>
    <scope>NUCLEOTIDE SEQUENCE [LARGE SCALE GENOMIC DNA]</scope>
    <source>
        <strain evidence="1 2">AR67</strain>
    </source>
</reference>
<sequence>MTILNQDTFKIYLAGGDEFMVLALNRDKDELEREIMRFKSETAEPDGVCFAVGWSHKTLREIDKAMREADENMYADKEAYYNRHPERRR</sequence>
<proteinExistence type="predicted"/>
<name>A0A1I1GLF5_RUMAL</name>
<gene>
    <name evidence="1" type="ORF">SAMN02910406_01209</name>
</gene>
<dbReference type="RefSeq" id="WP_074960649.1">
    <property type="nucleotide sequence ID" value="NZ_FOKQ01000007.1"/>
</dbReference>
<dbReference type="SUPFAM" id="SSF55073">
    <property type="entry name" value="Nucleotide cyclase"/>
    <property type="match status" value="1"/>
</dbReference>
<evidence type="ECO:0008006" key="3">
    <source>
        <dbReference type="Google" id="ProtNLM"/>
    </source>
</evidence>
<dbReference type="InterPro" id="IPR043128">
    <property type="entry name" value="Rev_trsase/Diguanyl_cyclase"/>
</dbReference>